<proteinExistence type="inferred from homology"/>
<dbReference type="AlphaFoldDB" id="A0A940IEN7"/>
<organism evidence="9 10">
    <name type="scientific">Candidatus Aphodosoma intestinipullorum</name>
    <dbReference type="NCBI Taxonomy" id="2840674"/>
    <lineage>
        <taxon>Bacteria</taxon>
        <taxon>Pseudomonadati</taxon>
        <taxon>Bacteroidota</taxon>
        <taxon>Bacteroidia</taxon>
        <taxon>Bacteroidales</taxon>
        <taxon>Candidatus Aphodosoma</taxon>
    </lineage>
</organism>
<feature type="non-terminal residue" evidence="9">
    <location>
        <position position="153"/>
    </location>
</feature>
<gene>
    <name evidence="9" type="ORF">IAC51_07395</name>
</gene>
<dbReference type="EMBL" id="JADIMV010000128">
    <property type="protein sequence ID" value="MBO8440458.1"/>
    <property type="molecule type" value="Genomic_DNA"/>
</dbReference>
<keyword evidence="5 7" id="KW-1133">Transmembrane helix</keyword>
<dbReference type="GO" id="GO:0009246">
    <property type="term" value="P:enterobacterial common antigen biosynthetic process"/>
    <property type="evidence" value="ECO:0007669"/>
    <property type="project" value="TreeGrafter"/>
</dbReference>
<dbReference type="PANTHER" id="PTHR40074">
    <property type="entry name" value="O-ACETYLTRANSFERASE WECH"/>
    <property type="match status" value="1"/>
</dbReference>
<evidence type="ECO:0000313" key="9">
    <source>
        <dbReference type="EMBL" id="MBO8440458.1"/>
    </source>
</evidence>
<evidence type="ECO:0000256" key="6">
    <source>
        <dbReference type="ARBA" id="ARBA00023136"/>
    </source>
</evidence>
<dbReference type="Proteomes" id="UP000712007">
    <property type="component" value="Unassembled WGS sequence"/>
</dbReference>
<reference evidence="9" key="1">
    <citation type="submission" date="2020-10" db="EMBL/GenBank/DDBJ databases">
        <authorList>
            <person name="Gilroy R."/>
        </authorList>
    </citation>
    <scope>NUCLEOTIDE SEQUENCE</scope>
    <source>
        <strain evidence="9">3924</strain>
    </source>
</reference>
<evidence type="ECO:0000259" key="8">
    <source>
        <dbReference type="Pfam" id="PF01757"/>
    </source>
</evidence>
<name>A0A940IEN7_9BACT</name>
<accession>A0A940IEN7</accession>
<comment type="similarity">
    <text evidence="2">Belongs to the acyltransferase 3 family.</text>
</comment>
<feature type="transmembrane region" description="Helical" evidence="7">
    <location>
        <begin position="89"/>
        <end position="109"/>
    </location>
</feature>
<evidence type="ECO:0000256" key="2">
    <source>
        <dbReference type="ARBA" id="ARBA00007400"/>
    </source>
</evidence>
<feature type="transmembrane region" description="Helical" evidence="7">
    <location>
        <begin position="49"/>
        <end position="68"/>
    </location>
</feature>
<feature type="domain" description="Acyltransferase 3" evidence="8">
    <location>
        <begin position="11"/>
        <end position="152"/>
    </location>
</feature>
<keyword evidence="3" id="KW-1003">Cell membrane</keyword>
<evidence type="ECO:0000256" key="7">
    <source>
        <dbReference type="SAM" id="Phobius"/>
    </source>
</evidence>
<dbReference type="Pfam" id="PF01757">
    <property type="entry name" value="Acyl_transf_3"/>
    <property type="match status" value="1"/>
</dbReference>
<sequence length="153" mass="18115">MDQVTSKIIAGIRFPLICGIVLIHLRIMECSGVYMGNINWYIFRLFSDILGRISVPLFAIISGYLFFVNVRKYDWIAYKQKLYRRLKSILLPYVLWNLLFYLVYVIYLVSTGRLVERYTDGNLFDIVDIFLWGSTGKPIDYPLWFMRDLFLLA</sequence>
<comment type="caution">
    <text evidence="9">The sequence shown here is derived from an EMBL/GenBank/DDBJ whole genome shotgun (WGS) entry which is preliminary data.</text>
</comment>
<keyword evidence="9" id="KW-0808">Transferase</keyword>
<evidence type="ECO:0000256" key="4">
    <source>
        <dbReference type="ARBA" id="ARBA00022692"/>
    </source>
</evidence>
<keyword evidence="9" id="KW-0012">Acyltransferase</keyword>
<dbReference type="GO" id="GO:0005886">
    <property type="term" value="C:plasma membrane"/>
    <property type="evidence" value="ECO:0007669"/>
    <property type="project" value="UniProtKB-SubCell"/>
</dbReference>
<keyword evidence="4 7" id="KW-0812">Transmembrane</keyword>
<evidence type="ECO:0000256" key="3">
    <source>
        <dbReference type="ARBA" id="ARBA00022475"/>
    </source>
</evidence>
<keyword evidence="6 7" id="KW-0472">Membrane</keyword>
<dbReference type="InterPro" id="IPR002656">
    <property type="entry name" value="Acyl_transf_3_dom"/>
</dbReference>
<evidence type="ECO:0000313" key="10">
    <source>
        <dbReference type="Proteomes" id="UP000712007"/>
    </source>
</evidence>
<protein>
    <submittedName>
        <fullName evidence="9">Acyltransferase family protein</fullName>
    </submittedName>
</protein>
<reference evidence="9" key="2">
    <citation type="journal article" date="2021" name="PeerJ">
        <title>Extensive microbial diversity within the chicken gut microbiome revealed by metagenomics and culture.</title>
        <authorList>
            <person name="Gilroy R."/>
            <person name="Ravi A."/>
            <person name="Getino M."/>
            <person name="Pursley I."/>
            <person name="Horton D.L."/>
            <person name="Alikhan N.F."/>
            <person name="Baker D."/>
            <person name="Gharbi K."/>
            <person name="Hall N."/>
            <person name="Watson M."/>
            <person name="Adriaenssens E.M."/>
            <person name="Foster-Nyarko E."/>
            <person name="Jarju S."/>
            <person name="Secka A."/>
            <person name="Antonio M."/>
            <person name="Oren A."/>
            <person name="Chaudhuri R.R."/>
            <person name="La Ragione R."/>
            <person name="Hildebrand F."/>
            <person name="Pallen M.J."/>
        </authorList>
    </citation>
    <scope>NUCLEOTIDE SEQUENCE</scope>
    <source>
        <strain evidence="9">3924</strain>
    </source>
</reference>
<feature type="transmembrane region" description="Helical" evidence="7">
    <location>
        <begin position="12"/>
        <end position="29"/>
    </location>
</feature>
<evidence type="ECO:0000256" key="5">
    <source>
        <dbReference type="ARBA" id="ARBA00022989"/>
    </source>
</evidence>
<dbReference type="GO" id="GO:0016413">
    <property type="term" value="F:O-acetyltransferase activity"/>
    <property type="evidence" value="ECO:0007669"/>
    <property type="project" value="TreeGrafter"/>
</dbReference>
<evidence type="ECO:0000256" key="1">
    <source>
        <dbReference type="ARBA" id="ARBA00004651"/>
    </source>
</evidence>
<comment type="subcellular location">
    <subcellularLocation>
        <location evidence="1">Cell membrane</location>
        <topology evidence="1">Multi-pass membrane protein</topology>
    </subcellularLocation>
</comment>
<dbReference type="PANTHER" id="PTHR40074:SF2">
    <property type="entry name" value="O-ACETYLTRANSFERASE WECH"/>
    <property type="match status" value="1"/>
</dbReference>